<comment type="caution">
    <text evidence="1">The sequence shown here is derived from an EMBL/GenBank/DDBJ whole genome shotgun (WGS) entry which is preliminary data.</text>
</comment>
<dbReference type="EMBL" id="JAHRHJ020000007">
    <property type="protein sequence ID" value="KAH9307488.1"/>
    <property type="molecule type" value="Genomic_DNA"/>
</dbReference>
<organism evidence="1 2">
    <name type="scientific">Taxus chinensis</name>
    <name type="common">Chinese yew</name>
    <name type="synonym">Taxus wallichiana var. chinensis</name>
    <dbReference type="NCBI Taxonomy" id="29808"/>
    <lineage>
        <taxon>Eukaryota</taxon>
        <taxon>Viridiplantae</taxon>
        <taxon>Streptophyta</taxon>
        <taxon>Embryophyta</taxon>
        <taxon>Tracheophyta</taxon>
        <taxon>Spermatophyta</taxon>
        <taxon>Pinopsida</taxon>
        <taxon>Pinidae</taxon>
        <taxon>Conifers II</taxon>
        <taxon>Cupressales</taxon>
        <taxon>Taxaceae</taxon>
        <taxon>Taxus</taxon>
    </lineage>
</organism>
<reference evidence="1 2" key="1">
    <citation type="journal article" date="2021" name="Nat. Plants">
        <title>The Taxus genome provides insights into paclitaxel biosynthesis.</title>
        <authorList>
            <person name="Xiong X."/>
            <person name="Gou J."/>
            <person name="Liao Q."/>
            <person name="Li Y."/>
            <person name="Zhou Q."/>
            <person name="Bi G."/>
            <person name="Li C."/>
            <person name="Du R."/>
            <person name="Wang X."/>
            <person name="Sun T."/>
            <person name="Guo L."/>
            <person name="Liang H."/>
            <person name="Lu P."/>
            <person name="Wu Y."/>
            <person name="Zhang Z."/>
            <person name="Ro D.K."/>
            <person name="Shang Y."/>
            <person name="Huang S."/>
            <person name="Yan J."/>
        </authorList>
    </citation>
    <scope>NUCLEOTIDE SEQUENCE [LARGE SCALE GENOMIC DNA]</scope>
    <source>
        <strain evidence="1">Ta-2019</strain>
    </source>
</reference>
<feature type="non-terminal residue" evidence="1">
    <location>
        <position position="1"/>
    </location>
</feature>
<protein>
    <submittedName>
        <fullName evidence="1">Uncharacterized protein</fullName>
    </submittedName>
</protein>
<proteinExistence type="predicted"/>
<name>A0AA38KJ77_TAXCH</name>
<keyword evidence="2" id="KW-1185">Reference proteome</keyword>
<sequence length="54" mass="6547">VYQNFMQHPCLRNTRQLTQVDMERDYEEILNSVERHTMCREGACLRKKRGKMVC</sequence>
<dbReference type="Proteomes" id="UP000824469">
    <property type="component" value="Unassembled WGS sequence"/>
</dbReference>
<evidence type="ECO:0000313" key="2">
    <source>
        <dbReference type="Proteomes" id="UP000824469"/>
    </source>
</evidence>
<feature type="non-terminal residue" evidence="1">
    <location>
        <position position="54"/>
    </location>
</feature>
<evidence type="ECO:0000313" key="1">
    <source>
        <dbReference type="EMBL" id="KAH9307488.1"/>
    </source>
</evidence>
<dbReference type="AlphaFoldDB" id="A0AA38KJ77"/>
<gene>
    <name evidence="1" type="ORF">KI387_035399</name>
</gene>
<accession>A0AA38KJ77</accession>